<dbReference type="InterPro" id="IPR000315">
    <property type="entry name" value="Znf_B-box"/>
</dbReference>
<dbReference type="SMART" id="SM00336">
    <property type="entry name" value="BBOX"/>
    <property type="match status" value="2"/>
</dbReference>
<dbReference type="InterPro" id="IPR017907">
    <property type="entry name" value="Znf_RING_CS"/>
</dbReference>
<proteinExistence type="predicted"/>
<dbReference type="PANTHER" id="PTHR25462:SF296">
    <property type="entry name" value="MEIOTIC P26, ISOFORM F"/>
    <property type="match status" value="1"/>
</dbReference>
<keyword evidence="5" id="KW-0175">Coiled coil</keyword>
<accession>A0AAN9BNC7</accession>
<evidence type="ECO:0000256" key="1">
    <source>
        <dbReference type="ARBA" id="ARBA00022723"/>
    </source>
</evidence>
<organism evidence="8 9">
    <name type="scientific">Littorina saxatilis</name>
    <dbReference type="NCBI Taxonomy" id="31220"/>
    <lineage>
        <taxon>Eukaryota</taxon>
        <taxon>Metazoa</taxon>
        <taxon>Spiralia</taxon>
        <taxon>Lophotrochozoa</taxon>
        <taxon>Mollusca</taxon>
        <taxon>Gastropoda</taxon>
        <taxon>Caenogastropoda</taxon>
        <taxon>Littorinimorpha</taxon>
        <taxon>Littorinoidea</taxon>
        <taxon>Littorinidae</taxon>
        <taxon>Littorina</taxon>
    </lineage>
</organism>
<evidence type="ECO:0000313" key="8">
    <source>
        <dbReference type="EMBL" id="KAK7108404.1"/>
    </source>
</evidence>
<evidence type="ECO:0000256" key="5">
    <source>
        <dbReference type="SAM" id="Coils"/>
    </source>
</evidence>
<evidence type="ECO:0000256" key="4">
    <source>
        <dbReference type="PROSITE-ProRule" id="PRU00024"/>
    </source>
</evidence>
<dbReference type="Pfam" id="PF00097">
    <property type="entry name" value="zf-C3HC4"/>
    <property type="match status" value="1"/>
</dbReference>
<keyword evidence="9" id="KW-1185">Reference proteome</keyword>
<feature type="domain" description="B box-type" evidence="7">
    <location>
        <begin position="96"/>
        <end position="142"/>
    </location>
</feature>
<name>A0AAN9BNC7_9CAEN</name>
<dbReference type="AlphaFoldDB" id="A0AAN9BNC7"/>
<protein>
    <submittedName>
        <fullName evidence="8">Uncharacterized protein</fullName>
    </submittedName>
</protein>
<evidence type="ECO:0000259" key="6">
    <source>
        <dbReference type="PROSITE" id="PS50089"/>
    </source>
</evidence>
<evidence type="ECO:0000259" key="7">
    <source>
        <dbReference type="PROSITE" id="PS50119"/>
    </source>
</evidence>
<dbReference type="Proteomes" id="UP001374579">
    <property type="component" value="Unassembled WGS sequence"/>
</dbReference>
<dbReference type="PROSITE" id="PS00518">
    <property type="entry name" value="ZF_RING_1"/>
    <property type="match status" value="1"/>
</dbReference>
<keyword evidence="2 4" id="KW-0863">Zinc-finger</keyword>
<dbReference type="EMBL" id="JBAMIC010000004">
    <property type="protein sequence ID" value="KAK7108404.1"/>
    <property type="molecule type" value="Genomic_DNA"/>
</dbReference>
<gene>
    <name evidence="8" type="ORF">V1264_016149</name>
</gene>
<dbReference type="SUPFAM" id="SSF57845">
    <property type="entry name" value="B-box zinc-binding domain"/>
    <property type="match status" value="1"/>
</dbReference>
<comment type="caution">
    <text evidence="8">The sequence shown here is derived from an EMBL/GenBank/DDBJ whole genome shotgun (WGS) entry which is preliminary data.</text>
</comment>
<keyword evidence="3" id="KW-0862">Zinc</keyword>
<dbReference type="SMART" id="SM00184">
    <property type="entry name" value="RING"/>
    <property type="match status" value="2"/>
</dbReference>
<feature type="coiled-coil region" evidence="5">
    <location>
        <begin position="199"/>
        <end position="266"/>
    </location>
</feature>
<feature type="domain" description="B box-type" evidence="7">
    <location>
        <begin position="153"/>
        <end position="187"/>
    </location>
</feature>
<dbReference type="Pfam" id="PF22586">
    <property type="entry name" value="ANCHR-like_BBOX"/>
    <property type="match status" value="1"/>
</dbReference>
<dbReference type="InterPro" id="IPR018957">
    <property type="entry name" value="Znf_C3HC4_RING-type"/>
</dbReference>
<dbReference type="Pfam" id="PF00643">
    <property type="entry name" value="zf-B_box"/>
    <property type="match status" value="1"/>
</dbReference>
<dbReference type="InterPro" id="IPR001841">
    <property type="entry name" value="Znf_RING"/>
</dbReference>
<feature type="domain" description="RING-type" evidence="6">
    <location>
        <begin position="15"/>
        <end position="56"/>
    </location>
</feature>
<dbReference type="InterPro" id="IPR047153">
    <property type="entry name" value="TRIM45/56/19-like"/>
</dbReference>
<dbReference type="Gene3D" id="3.30.160.60">
    <property type="entry name" value="Classic Zinc Finger"/>
    <property type="match status" value="1"/>
</dbReference>
<dbReference type="GO" id="GO:0008270">
    <property type="term" value="F:zinc ion binding"/>
    <property type="evidence" value="ECO:0007669"/>
    <property type="project" value="UniProtKB-KW"/>
</dbReference>
<dbReference type="CDD" id="cd19757">
    <property type="entry name" value="Bbox1"/>
    <property type="match status" value="1"/>
</dbReference>
<evidence type="ECO:0000256" key="3">
    <source>
        <dbReference type="ARBA" id="ARBA00022833"/>
    </source>
</evidence>
<evidence type="ECO:0000256" key="2">
    <source>
        <dbReference type="ARBA" id="ARBA00022771"/>
    </source>
</evidence>
<dbReference type="InterPro" id="IPR013083">
    <property type="entry name" value="Znf_RING/FYVE/PHD"/>
</dbReference>
<reference evidence="8 9" key="1">
    <citation type="submission" date="2024-02" db="EMBL/GenBank/DDBJ databases">
        <title>Chromosome-scale genome assembly of the rough periwinkle Littorina saxatilis.</title>
        <authorList>
            <person name="De Jode A."/>
            <person name="Faria R."/>
            <person name="Formenti G."/>
            <person name="Sims Y."/>
            <person name="Smith T.P."/>
            <person name="Tracey A."/>
            <person name="Wood J.M.D."/>
            <person name="Zagrodzka Z.B."/>
            <person name="Johannesson K."/>
            <person name="Butlin R.K."/>
            <person name="Leder E.H."/>
        </authorList>
    </citation>
    <scope>NUCLEOTIDE SEQUENCE [LARGE SCALE GENOMIC DNA]</scope>
    <source>
        <strain evidence="8">Snail1</strain>
        <tissue evidence="8">Muscle</tissue>
    </source>
</reference>
<sequence length="279" mass="31165">MAAASATSSKEQPECPVCHDGYTEPKILPCTHLVCKKCVVSWLQKEGVKGGCPLCSVPILTCAKSKKRRRNLDALVNNLPNDLTTMTLADGQKLPSGQKVCEICEDHSATSFCVQCDMKICKKCAEKHTRLPTLKDHQVQDLKQPTPQPLAEQNRVACDTHADKPAALYCSSHNELICMLCAAAIHRECAGVKTVDDAAEEMRNILRQHAEKLRGLERIVSSQIQGTKDMFKDMRKQADDKFDDLEERLEKQRQEVFKKIKAEEEATIAALIAQHQQQQ</sequence>
<dbReference type="PANTHER" id="PTHR25462">
    <property type="entry name" value="BONUS, ISOFORM C-RELATED"/>
    <property type="match status" value="1"/>
</dbReference>
<dbReference type="Gene3D" id="4.10.830.40">
    <property type="match status" value="1"/>
</dbReference>
<dbReference type="Gene3D" id="3.30.40.10">
    <property type="entry name" value="Zinc/RING finger domain, C3HC4 (zinc finger)"/>
    <property type="match status" value="1"/>
</dbReference>
<dbReference type="SUPFAM" id="SSF57850">
    <property type="entry name" value="RING/U-box"/>
    <property type="match status" value="1"/>
</dbReference>
<dbReference type="PROSITE" id="PS50119">
    <property type="entry name" value="ZF_BBOX"/>
    <property type="match status" value="2"/>
</dbReference>
<evidence type="ECO:0000313" key="9">
    <source>
        <dbReference type="Proteomes" id="UP001374579"/>
    </source>
</evidence>
<dbReference type="PROSITE" id="PS50089">
    <property type="entry name" value="ZF_RING_2"/>
    <property type="match status" value="1"/>
</dbReference>
<keyword evidence="1" id="KW-0479">Metal-binding</keyword>